<feature type="region of interest" description="Disordered" evidence="1">
    <location>
        <begin position="398"/>
        <end position="428"/>
    </location>
</feature>
<dbReference type="PANTHER" id="PTHR47331:SF5">
    <property type="entry name" value="RIBONUCLEASE H"/>
    <property type="match status" value="1"/>
</dbReference>
<dbReference type="PANTHER" id="PTHR47331">
    <property type="entry name" value="PHD-TYPE DOMAIN-CONTAINING PROTEIN"/>
    <property type="match status" value="1"/>
</dbReference>
<dbReference type="OrthoDB" id="7546154at2759"/>
<dbReference type="Gene3D" id="2.40.70.10">
    <property type="entry name" value="Acid Proteases"/>
    <property type="match status" value="1"/>
</dbReference>
<protein>
    <submittedName>
        <fullName evidence="2">Uncharacterized protein</fullName>
    </submittedName>
</protein>
<dbReference type="InterPro" id="IPR043502">
    <property type="entry name" value="DNA/RNA_pol_sf"/>
</dbReference>
<evidence type="ECO:0000313" key="3">
    <source>
        <dbReference type="Proteomes" id="UP000078542"/>
    </source>
</evidence>
<dbReference type="KEGG" id="ccoa:108782681"/>
<name>A0A151IN79_9HYME</name>
<accession>A0A151IN79</accession>
<dbReference type="CDD" id="cd00303">
    <property type="entry name" value="retropepsin_like"/>
    <property type="match status" value="1"/>
</dbReference>
<dbReference type="SUPFAM" id="SSF50630">
    <property type="entry name" value="Acid proteases"/>
    <property type="match status" value="1"/>
</dbReference>
<dbReference type="InterPro" id="IPR005312">
    <property type="entry name" value="DUF1759"/>
</dbReference>
<keyword evidence="3" id="KW-1185">Reference proteome</keyword>
<evidence type="ECO:0000256" key="1">
    <source>
        <dbReference type="SAM" id="MobiDB-lite"/>
    </source>
</evidence>
<dbReference type="EMBL" id="KQ976954">
    <property type="protein sequence ID" value="KYN06860.1"/>
    <property type="molecule type" value="Genomic_DNA"/>
</dbReference>
<sequence>MTSAQDISVLKKHRAIVKDACTRIHTYIDAISFATPAIAAQLEERRIKLDEYWSQYNAIQAEIELLDENEGNDRIGFEEAYYSLCAKIRELLNPLSAPRAQPTQPYSPSTSSAFNRSENHCSVRLPKLNLPTFSGKYDEWFPFYDSFNSIIHSNASISDVQKLQYLKSTLTGDASGVISALEISAANYQIAWDILKERYDNRRMIVHTHIKAILDLPSLTKEDSTELRRIADGAIRHVQALKALKCPTAHWDDLLVYILTSKFDPRTLREWQSSLTGTETPTFKQFNDFISQHCLVLETTNKVSLASKDTNKNSQTNAKRQSTCAATVKSKCNYCKGEHPMYYCKEFLALPIKQRAVEVRNRKLCVNCLRSPMHSLDKCTSRGCKICNIKHNTLLHTSTSSAEDHSGTSGTGESSIQNSTTAVTTHSSNIQGKDHIMLSTAVVNVIASDGTSHSCRALLDSGSQASFISRQLAATLGLPLRPLNVTISGVNSTSSNATMATKVTLQSRLNSYCRTIDCIVTERITEKLPLTTSRRGDYNIPRNLKLADPHFNVSSKVDILIGAEIFWELLCIGQIEATHSHPTLQKTRLGWILAGRRSITAAPAENVQAFTTVISNAQLHDQLTRFWQIEHLGNQVVNNKDDAYCEEHFEANVGQNEQGRYIVKFPIQEELIGNLGNTRDIALRRLQGTERRFIRDPHLRDQYVHFMDKYLKLGHMKEVSVSPLEDTASFYLPHHGVFKGAKQSSKIRVVFDASSKSDTGLSLNDVLRIGPVVQQDLMSIVMRFRTFVHALIADIIKMYRQVLIHPSQTSLQRILWRSDSKANIKTYELMTVTYGTSSASFLITRCIKHLADHHSSTFPIGSACIRRDFYVDDLLTGADTVQEVETLRDETIELLRLSAFELGKWASNTPELLDATLSKNDKPVVIDDDESAHLGIK</sequence>
<dbReference type="Pfam" id="PF13650">
    <property type="entry name" value="Asp_protease_2"/>
    <property type="match status" value="1"/>
</dbReference>
<dbReference type="Proteomes" id="UP000078542">
    <property type="component" value="Unassembled WGS sequence"/>
</dbReference>
<gene>
    <name evidence="2" type="ORF">ALC62_02181</name>
</gene>
<reference evidence="2 3" key="1">
    <citation type="submission" date="2016-03" db="EMBL/GenBank/DDBJ databases">
        <title>Cyphomyrmex costatus WGS genome.</title>
        <authorList>
            <person name="Nygaard S."/>
            <person name="Hu H."/>
            <person name="Boomsma J."/>
            <person name="Zhang G."/>
        </authorList>
    </citation>
    <scope>NUCLEOTIDE SEQUENCE [LARGE SCALE GENOMIC DNA]</scope>
    <source>
        <strain evidence="2">MS0001</strain>
        <tissue evidence="2">Whole body</tissue>
    </source>
</reference>
<dbReference type="STRING" id="456900.A0A151IN79"/>
<dbReference type="Pfam" id="PF03564">
    <property type="entry name" value="DUF1759"/>
    <property type="match status" value="1"/>
</dbReference>
<proteinExistence type="predicted"/>
<organism evidence="2 3">
    <name type="scientific">Cyphomyrmex costatus</name>
    <dbReference type="NCBI Taxonomy" id="456900"/>
    <lineage>
        <taxon>Eukaryota</taxon>
        <taxon>Metazoa</taxon>
        <taxon>Ecdysozoa</taxon>
        <taxon>Arthropoda</taxon>
        <taxon>Hexapoda</taxon>
        <taxon>Insecta</taxon>
        <taxon>Pterygota</taxon>
        <taxon>Neoptera</taxon>
        <taxon>Endopterygota</taxon>
        <taxon>Hymenoptera</taxon>
        <taxon>Apocrita</taxon>
        <taxon>Aculeata</taxon>
        <taxon>Formicoidea</taxon>
        <taxon>Formicidae</taxon>
        <taxon>Myrmicinae</taxon>
        <taxon>Cyphomyrmex</taxon>
    </lineage>
</organism>
<dbReference type="AlphaFoldDB" id="A0A151IN79"/>
<dbReference type="SUPFAM" id="SSF56672">
    <property type="entry name" value="DNA/RNA polymerases"/>
    <property type="match status" value="1"/>
</dbReference>
<evidence type="ECO:0000313" key="2">
    <source>
        <dbReference type="EMBL" id="KYN06860.1"/>
    </source>
</evidence>
<dbReference type="GO" id="GO:0071897">
    <property type="term" value="P:DNA biosynthetic process"/>
    <property type="evidence" value="ECO:0007669"/>
    <property type="project" value="UniProtKB-ARBA"/>
</dbReference>
<dbReference type="InterPro" id="IPR021109">
    <property type="entry name" value="Peptidase_aspartic_dom_sf"/>
</dbReference>